<dbReference type="InterPro" id="IPR003323">
    <property type="entry name" value="OTU_dom"/>
</dbReference>
<evidence type="ECO:0000259" key="2">
    <source>
        <dbReference type="PROSITE" id="PS50802"/>
    </source>
</evidence>
<feature type="region of interest" description="Disordered" evidence="1">
    <location>
        <begin position="1"/>
        <end position="34"/>
    </location>
</feature>
<sequence>MGKRAGAKPGGAQNRSAGGGLPKRKPRGGQGGGYKAEDFQDLVSQLKPLGLAVLKMDADGNCLFRSVADQLCGDANEHQSYRERCCEHMLDHAEEFSLFYVADDFESSCDSFESYVYKMRRPGTWGSQLELMALCQSYGVNAIVHQSGLPSYEMVFSPQESPCMQISYHDGEHFNSVRFAWDLEGPVKHFSLAQLKGNGEKMKGLVEQVTYSLPPEHGFDETTMRQTLLQAKEDVDLAVELLLKKMTIADGEEPLASEPAEKTSTAAASATKPEDGYPKEAAPSTASSARPRAEKRQERKAKAAAKKKGKAAVEKDPSRDTGEDQEARHGMESGRYGHEAAVPAAAHGVSFASLRIAGSLASQQVAELHDLGRLLFELLLPSSEAAKAAVQAAKQLEALEAVRPAELFQRLGVPGCDASAAWPQAAAHDAAVTALQCVLAEAAGTQPPPGMTNVAGMLLHQCQRSRHVEGASFSGIEVAFDCSFSSQLDVQSLSVERRFWRFPPMAVGHALGPWPVGRQHQVELFVQLVPDRRLCSSIGRTHFELWPLQDAYREGSWFWRTEKQALRLVPLSQNPILVDGKKVAYPSEEEVLIFDGSKVSFSFQDEVFLTLQFLLGPSIEAAMARAKSEGAAEPKESPVASYVLQCEELLGESVDDFSKEDRRIPLLAEGANFIGRMSHPGYFDKLQRGAPQGRPFLPFVSRRHLQVTASPYDSSEPPNKQCFEVVNWSNNPISVAGHRLEEGQKRMAQVGDTIELLGEDGRGGVAPYLIFRLLWLGAGRSNLSLASRSTLLPAGAIFKDRFKADGQREPFGARPARPPFQLILAGTAVVKGLPQSWRVVDGLSTGLTVGRAHQRELHEKALVEGVLEYISRDHFSIKAAKDGNFSVVPLSQNPMWHSRGGRLQLLQPGHLPVRLQHADVLVLYTGADDATHPDGPGSHGSLQWIFKITTGP</sequence>
<dbReference type="PANTHER" id="PTHR12419">
    <property type="entry name" value="OTU DOMAIN CONTAINING PROTEIN"/>
    <property type="match status" value="1"/>
</dbReference>
<dbReference type="GO" id="GO:0016579">
    <property type="term" value="P:protein deubiquitination"/>
    <property type="evidence" value="ECO:0007669"/>
    <property type="project" value="TreeGrafter"/>
</dbReference>
<dbReference type="GO" id="GO:0004843">
    <property type="term" value="F:cysteine-type deubiquitinase activity"/>
    <property type="evidence" value="ECO:0007669"/>
    <property type="project" value="TreeGrafter"/>
</dbReference>
<dbReference type="Gene3D" id="3.90.70.80">
    <property type="match status" value="1"/>
</dbReference>
<dbReference type="PANTHER" id="PTHR12419:SF7">
    <property type="entry name" value="OTU DOMAIN-CONTAINING PROTEIN 3"/>
    <property type="match status" value="1"/>
</dbReference>
<protein>
    <submittedName>
        <fullName evidence="4">OTU domain-containing protein 3</fullName>
    </submittedName>
</protein>
<dbReference type="SUPFAM" id="SSF54001">
    <property type="entry name" value="Cysteine proteinases"/>
    <property type="match status" value="1"/>
</dbReference>
<reference evidence="4 5" key="2">
    <citation type="submission" date="2024-05" db="EMBL/GenBank/DDBJ databases">
        <authorList>
            <person name="Chen Y."/>
            <person name="Shah S."/>
            <person name="Dougan E. K."/>
            <person name="Thang M."/>
            <person name="Chan C."/>
        </authorList>
    </citation>
    <scope>NUCLEOTIDE SEQUENCE [LARGE SCALE GENOMIC DNA]</scope>
</reference>
<evidence type="ECO:0000313" key="4">
    <source>
        <dbReference type="EMBL" id="CAL4801073.1"/>
    </source>
</evidence>
<feature type="compositionally biased region" description="Low complexity" evidence="1">
    <location>
        <begin position="281"/>
        <end position="290"/>
    </location>
</feature>
<dbReference type="InterPro" id="IPR050704">
    <property type="entry name" value="Peptidase_C85-like"/>
</dbReference>
<evidence type="ECO:0000256" key="1">
    <source>
        <dbReference type="SAM" id="MobiDB-lite"/>
    </source>
</evidence>
<feature type="compositionally biased region" description="Low complexity" evidence="1">
    <location>
        <begin position="256"/>
        <end position="271"/>
    </location>
</feature>
<dbReference type="CDD" id="cd22771">
    <property type="entry name" value="OTU_plant_OTU7-like"/>
    <property type="match status" value="1"/>
</dbReference>
<dbReference type="Proteomes" id="UP001152797">
    <property type="component" value="Unassembled WGS sequence"/>
</dbReference>
<dbReference type="EMBL" id="CAMXCT010006002">
    <property type="protein sequence ID" value="CAI4013761.1"/>
    <property type="molecule type" value="Genomic_DNA"/>
</dbReference>
<dbReference type="EMBL" id="CAMXCT030006002">
    <property type="protein sequence ID" value="CAL4801073.1"/>
    <property type="molecule type" value="Genomic_DNA"/>
</dbReference>
<gene>
    <name evidence="3" type="ORF">C1SCF055_LOCUS38710</name>
</gene>
<dbReference type="InterPro" id="IPR038765">
    <property type="entry name" value="Papain-like_cys_pep_sf"/>
</dbReference>
<evidence type="ECO:0000313" key="5">
    <source>
        <dbReference type="Proteomes" id="UP001152797"/>
    </source>
</evidence>
<dbReference type="SUPFAM" id="SSF49879">
    <property type="entry name" value="SMAD/FHA domain"/>
    <property type="match status" value="1"/>
</dbReference>
<name>A0A9P1DP88_9DINO</name>
<dbReference type="Pfam" id="PF02338">
    <property type="entry name" value="OTU"/>
    <property type="match status" value="1"/>
</dbReference>
<proteinExistence type="predicted"/>
<organism evidence="3">
    <name type="scientific">Cladocopium goreaui</name>
    <dbReference type="NCBI Taxonomy" id="2562237"/>
    <lineage>
        <taxon>Eukaryota</taxon>
        <taxon>Sar</taxon>
        <taxon>Alveolata</taxon>
        <taxon>Dinophyceae</taxon>
        <taxon>Suessiales</taxon>
        <taxon>Symbiodiniaceae</taxon>
        <taxon>Cladocopium</taxon>
    </lineage>
</organism>
<keyword evidence="5" id="KW-1185">Reference proteome</keyword>
<dbReference type="InterPro" id="IPR008984">
    <property type="entry name" value="SMAD_FHA_dom_sf"/>
</dbReference>
<feature type="region of interest" description="Disordered" evidence="1">
    <location>
        <begin position="252"/>
        <end position="330"/>
    </location>
</feature>
<comment type="caution">
    <text evidence="3">The sequence shown here is derived from an EMBL/GenBank/DDBJ whole genome shotgun (WGS) entry which is preliminary data.</text>
</comment>
<feature type="compositionally biased region" description="Basic and acidic residues" evidence="1">
    <location>
        <begin position="291"/>
        <end position="301"/>
    </location>
</feature>
<dbReference type="OrthoDB" id="415023at2759"/>
<reference evidence="3" key="1">
    <citation type="submission" date="2022-10" db="EMBL/GenBank/DDBJ databases">
        <authorList>
            <person name="Chen Y."/>
            <person name="Dougan E. K."/>
            <person name="Chan C."/>
            <person name="Rhodes N."/>
            <person name="Thang M."/>
        </authorList>
    </citation>
    <scope>NUCLEOTIDE SEQUENCE</scope>
</reference>
<feature type="compositionally biased region" description="Basic and acidic residues" evidence="1">
    <location>
        <begin position="311"/>
        <end position="330"/>
    </location>
</feature>
<dbReference type="EMBL" id="CAMXCT020006002">
    <property type="protein sequence ID" value="CAL1167136.1"/>
    <property type="molecule type" value="Genomic_DNA"/>
</dbReference>
<dbReference type="PROSITE" id="PS50802">
    <property type="entry name" value="OTU"/>
    <property type="match status" value="1"/>
</dbReference>
<dbReference type="AlphaFoldDB" id="A0A9P1DP88"/>
<feature type="domain" description="OTU" evidence="2">
    <location>
        <begin position="51"/>
        <end position="180"/>
    </location>
</feature>
<evidence type="ECO:0000313" key="3">
    <source>
        <dbReference type="EMBL" id="CAI4013761.1"/>
    </source>
</evidence>
<accession>A0A9P1DP88</accession>